<evidence type="ECO:0000256" key="1">
    <source>
        <dbReference type="ARBA" id="ARBA00010144"/>
    </source>
</evidence>
<dbReference type="Gene3D" id="3.30.160.60">
    <property type="entry name" value="Classic Zinc Finger"/>
    <property type="match status" value="1"/>
</dbReference>
<dbReference type="PANTHER" id="PTHR12522:SF4">
    <property type="entry name" value="ZINC FINGER PROTEIN ELBOW"/>
    <property type="match status" value="1"/>
</dbReference>
<dbReference type="InParanoid" id="A7SXN0"/>
<dbReference type="PANTHER" id="PTHR12522">
    <property type="entry name" value="ZINC-FINGER PROTEIN NOLZ1-RELATED"/>
    <property type="match status" value="1"/>
</dbReference>
<dbReference type="OrthoDB" id="10054079at2759"/>
<evidence type="ECO:0000256" key="5">
    <source>
        <dbReference type="PROSITE-ProRule" id="PRU00042"/>
    </source>
</evidence>
<evidence type="ECO:0000256" key="4">
    <source>
        <dbReference type="ARBA" id="ARBA00022833"/>
    </source>
</evidence>
<feature type="compositionally biased region" description="Basic and acidic residues" evidence="6">
    <location>
        <begin position="70"/>
        <end position="79"/>
    </location>
</feature>
<gene>
    <name evidence="8" type="ORF">NEMVEDRAFT_v1g247980</name>
</gene>
<evidence type="ECO:0000256" key="6">
    <source>
        <dbReference type="SAM" id="MobiDB-lite"/>
    </source>
</evidence>
<comment type="similarity">
    <text evidence="1">Belongs to the Elbow/Noc family.</text>
</comment>
<name>A7SXN0_NEMVE</name>
<accession>A7SXN0</accession>
<dbReference type="InterPro" id="IPR013087">
    <property type="entry name" value="Znf_C2H2_type"/>
</dbReference>
<dbReference type="GO" id="GO:0005634">
    <property type="term" value="C:nucleus"/>
    <property type="evidence" value="ECO:0000318"/>
    <property type="project" value="GO_Central"/>
</dbReference>
<feature type="compositionally biased region" description="Basic and acidic residues" evidence="6">
    <location>
        <begin position="102"/>
        <end position="115"/>
    </location>
</feature>
<reference evidence="8 9" key="1">
    <citation type="journal article" date="2007" name="Science">
        <title>Sea anemone genome reveals ancestral eumetazoan gene repertoire and genomic organization.</title>
        <authorList>
            <person name="Putnam N.H."/>
            <person name="Srivastava M."/>
            <person name="Hellsten U."/>
            <person name="Dirks B."/>
            <person name="Chapman J."/>
            <person name="Salamov A."/>
            <person name="Terry A."/>
            <person name="Shapiro H."/>
            <person name="Lindquist E."/>
            <person name="Kapitonov V.V."/>
            <person name="Jurka J."/>
            <person name="Genikhovich G."/>
            <person name="Grigoriev I.V."/>
            <person name="Lucas S.M."/>
            <person name="Steele R.E."/>
            <person name="Finnerty J.R."/>
            <person name="Technau U."/>
            <person name="Martindale M.Q."/>
            <person name="Rokhsar D.S."/>
        </authorList>
    </citation>
    <scope>NUCLEOTIDE SEQUENCE [LARGE SCALE GENOMIC DNA]</scope>
    <source>
        <strain evidence="9">CH2 X CH6</strain>
    </source>
</reference>
<dbReference type="KEGG" id="nve:5502458"/>
<evidence type="ECO:0000259" key="7">
    <source>
        <dbReference type="PROSITE" id="PS50157"/>
    </source>
</evidence>
<dbReference type="EMBL" id="DS469891">
    <property type="protein sequence ID" value="EDO31537.1"/>
    <property type="molecule type" value="Genomic_DNA"/>
</dbReference>
<evidence type="ECO:0000256" key="2">
    <source>
        <dbReference type="ARBA" id="ARBA00022723"/>
    </source>
</evidence>
<dbReference type="FunCoup" id="A7SXN0">
    <property type="interactions" value="156"/>
</dbReference>
<keyword evidence="3 5" id="KW-0863">Zinc-finger</keyword>
<protein>
    <recommendedName>
        <fullName evidence="7">C2H2-type domain-containing protein</fullName>
    </recommendedName>
</protein>
<dbReference type="GO" id="GO:0008270">
    <property type="term" value="F:zinc ion binding"/>
    <property type="evidence" value="ECO:0007669"/>
    <property type="project" value="UniProtKB-KW"/>
</dbReference>
<dbReference type="InterPro" id="IPR051520">
    <property type="entry name" value="Elbow/Noc_ZnFinger"/>
</dbReference>
<dbReference type="PhylomeDB" id="A7SXN0"/>
<dbReference type="eggNOG" id="ENOG502QUYV">
    <property type="taxonomic scope" value="Eukaryota"/>
</dbReference>
<keyword evidence="9" id="KW-1185">Reference proteome</keyword>
<feature type="region of interest" description="Disordered" evidence="6">
    <location>
        <begin position="64"/>
        <end position="137"/>
    </location>
</feature>
<feature type="domain" description="C2H2-type" evidence="7">
    <location>
        <begin position="319"/>
        <end position="348"/>
    </location>
</feature>
<dbReference type="Proteomes" id="UP000001593">
    <property type="component" value="Unassembled WGS sequence"/>
</dbReference>
<dbReference type="GO" id="GO:0045892">
    <property type="term" value="P:negative regulation of DNA-templated transcription"/>
    <property type="evidence" value="ECO:0000318"/>
    <property type="project" value="GO_Central"/>
</dbReference>
<organism evidence="8 9">
    <name type="scientific">Nematostella vectensis</name>
    <name type="common">Starlet sea anemone</name>
    <dbReference type="NCBI Taxonomy" id="45351"/>
    <lineage>
        <taxon>Eukaryota</taxon>
        <taxon>Metazoa</taxon>
        <taxon>Cnidaria</taxon>
        <taxon>Anthozoa</taxon>
        <taxon>Hexacorallia</taxon>
        <taxon>Actiniaria</taxon>
        <taxon>Edwardsiidae</taxon>
        <taxon>Nematostella</taxon>
    </lineage>
</organism>
<dbReference type="PROSITE" id="PS50157">
    <property type="entry name" value="ZINC_FINGER_C2H2_2"/>
    <property type="match status" value="1"/>
</dbReference>
<dbReference type="AlphaFoldDB" id="A7SXN0"/>
<dbReference type="STRING" id="45351.A7SXN0"/>
<sequence length="428" mass="46556">MPTRTFTPVALLENRSTTSRVPLEALQMLTQSVAKCGQEYIQPLPLKEEEQKKSPLALLAATCSSIGKTEPTKTAETDNKNSLPNKINSDDTRSSFKPYQHSTDKTEETPPEKTGFRSPSLKENPPRSPVTDSKDKAYYADTDPHCRGFTHSPSRTCAVYMDPSQSAHAIHKDCGSSCPHPASVVPFKGPYPLSETAFKTHGIPTSVGSFGPVYPGQCACAYCTPHGEVPPPQRGLPFPHGPSTPYMDYLQRTVCREPNCTNCKPLPSTYGMPGAGQCGPHCMQCDSMKAEQSANSPFNCFYPHGLAMFKGAQDEAHPFVCNWVSGAKHCGKSFTTSEDLFQHLRSHTQLGNSVASPSPIAQSAPACNVHGCPCKLRASPVQSSSPRYRPYYYKPSVLASPAPPVAACYPSPYVPMHGLAYDPHRLFK</sequence>
<keyword evidence="4" id="KW-0862">Zinc</keyword>
<evidence type="ECO:0000313" key="9">
    <source>
        <dbReference type="Proteomes" id="UP000001593"/>
    </source>
</evidence>
<proteinExistence type="inferred from homology"/>
<keyword evidence="2" id="KW-0479">Metal-binding</keyword>
<evidence type="ECO:0000256" key="3">
    <source>
        <dbReference type="ARBA" id="ARBA00022771"/>
    </source>
</evidence>
<dbReference type="OMA" id="LMYPSPH"/>
<evidence type="ECO:0000313" key="8">
    <source>
        <dbReference type="EMBL" id="EDO31537.1"/>
    </source>
</evidence>
<dbReference type="HOGENOM" id="CLU_035082_0_0_1"/>